<comment type="cofactor">
    <cofactor evidence="1 5">
        <name>Mg(2+)</name>
        <dbReference type="ChEBI" id="CHEBI:18420"/>
    </cofactor>
</comment>
<feature type="binding site" evidence="5">
    <location>
        <position position="91"/>
    </location>
    <ligand>
        <name>Mg(2+)</name>
        <dbReference type="ChEBI" id="CHEBI:18420"/>
        <label>1</label>
        <note>catalytic</note>
    </ligand>
</feature>
<dbReference type="Proteomes" id="UP001084197">
    <property type="component" value="Unassembled WGS sequence"/>
</dbReference>
<evidence type="ECO:0000313" key="6">
    <source>
        <dbReference type="EMBL" id="MCZ0703418.1"/>
    </source>
</evidence>
<protein>
    <submittedName>
        <fullName evidence="6">Inositol monophosphatase</fullName>
    </submittedName>
</protein>
<dbReference type="PANTHER" id="PTHR20854">
    <property type="entry name" value="INOSITOL MONOPHOSPHATASE"/>
    <property type="match status" value="1"/>
</dbReference>
<dbReference type="GO" id="GO:0006020">
    <property type="term" value="P:inositol metabolic process"/>
    <property type="evidence" value="ECO:0007669"/>
    <property type="project" value="TreeGrafter"/>
</dbReference>
<feature type="binding site" evidence="5">
    <location>
        <position position="217"/>
    </location>
    <ligand>
        <name>Mg(2+)</name>
        <dbReference type="ChEBI" id="CHEBI:18420"/>
        <label>1</label>
        <note>catalytic</note>
    </ligand>
</feature>
<dbReference type="Pfam" id="PF00459">
    <property type="entry name" value="Inositol_P"/>
    <property type="match status" value="1"/>
</dbReference>
<dbReference type="AlphaFoldDB" id="A0A9J6RCI1"/>
<organism evidence="6 7">
    <name type="scientific">Natronobacillus azotifigens</name>
    <dbReference type="NCBI Taxonomy" id="472978"/>
    <lineage>
        <taxon>Bacteria</taxon>
        <taxon>Bacillati</taxon>
        <taxon>Bacillota</taxon>
        <taxon>Bacilli</taxon>
        <taxon>Bacillales</taxon>
        <taxon>Bacillaceae</taxon>
        <taxon>Natronobacillus</taxon>
    </lineage>
</organism>
<dbReference type="EMBL" id="JAPRAT010000017">
    <property type="protein sequence ID" value="MCZ0703418.1"/>
    <property type="molecule type" value="Genomic_DNA"/>
</dbReference>
<dbReference type="Gene3D" id="3.40.190.80">
    <property type="match status" value="1"/>
</dbReference>
<dbReference type="GO" id="GO:0007165">
    <property type="term" value="P:signal transduction"/>
    <property type="evidence" value="ECO:0007669"/>
    <property type="project" value="TreeGrafter"/>
</dbReference>
<dbReference type="GO" id="GO:0008934">
    <property type="term" value="F:inositol monophosphate 1-phosphatase activity"/>
    <property type="evidence" value="ECO:0007669"/>
    <property type="project" value="TreeGrafter"/>
</dbReference>
<accession>A0A9J6RCI1</accession>
<comment type="caution">
    <text evidence="6">The sequence shown here is derived from an EMBL/GenBank/DDBJ whole genome shotgun (WGS) entry which is preliminary data.</text>
</comment>
<keyword evidence="4 5" id="KW-0460">Magnesium</keyword>
<evidence type="ECO:0000256" key="3">
    <source>
        <dbReference type="ARBA" id="ARBA00022801"/>
    </source>
</evidence>
<keyword evidence="7" id="KW-1185">Reference proteome</keyword>
<keyword evidence="2 5" id="KW-0479">Metal-binding</keyword>
<name>A0A9J6RCI1_9BACI</name>
<dbReference type="PANTHER" id="PTHR20854:SF4">
    <property type="entry name" value="INOSITOL-1-MONOPHOSPHATASE-RELATED"/>
    <property type="match status" value="1"/>
</dbReference>
<evidence type="ECO:0000256" key="4">
    <source>
        <dbReference type="ARBA" id="ARBA00022842"/>
    </source>
</evidence>
<dbReference type="RefSeq" id="WP_268780190.1">
    <property type="nucleotide sequence ID" value="NZ_JAPRAT010000017.1"/>
</dbReference>
<dbReference type="InterPro" id="IPR020583">
    <property type="entry name" value="Inositol_monoP_metal-BS"/>
</dbReference>
<reference evidence="6" key="1">
    <citation type="submission" date="2022-11" db="EMBL/GenBank/DDBJ databases">
        <title>WGS of Natronobacillus azotifigens 24KS-1, an anaerobic diazotrophic haloalkaliphile from soda-rich habitats.</title>
        <authorList>
            <person name="Sorokin D.Y."/>
            <person name="Merkel A.Y."/>
        </authorList>
    </citation>
    <scope>NUCLEOTIDE SEQUENCE</scope>
    <source>
        <strain evidence="6">24KS-1</strain>
    </source>
</reference>
<dbReference type="InterPro" id="IPR000760">
    <property type="entry name" value="Inositol_monophosphatase-like"/>
</dbReference>
<feature type="binding site" evidence="5">
    <location>
        <position position="89"/>
    </location>
    <ligand>
        <name>Mg(2+)</name>
        <dbReference type="ChEBI" id="CHEBI:18420"/>
        <label>1</label>
        <note>catalytic</note>
    </ligand>
</feature>
<gene>
    <name evidence="6" type="ORF">OWO01_09335</name>
</gene>
<dbReference type="CDD" id="cd01637">
    <property type="entry name" value="IMPase_like"/>
    <property type="match status" value="1"/>
</dbReference>
<feature type="binding site" evidence="5">
    <location>
        <position position="92"/>
    </location>
    <ligand>
        <name>Mg(2+)</name>
        <dbReference type="ChEBI" id="CHEBI:18420"/>
        <label>1</label>
        <note>catalytic</note>
    </ligand>
</feature>
<sequence length="267" mass="29978">MDVNELYRLAKEWTLEAGTNLRQAVVQEVEVEYKTSAADLVTQKDKEIERFFSKKIKEAFPDHFLLGEEGVSEGQSAYDPQKETVWLVDPIDGTTNFVHNKRNFSISVGVYHEGEPLVGIIYDVMSDEMFHVLIGNGLYVNETRVEPLGEEKTYEQALIAMNHLWLAPNDYLAEQPLQQMVQEIRGFRCIGSAALELAYVAVGRFEAAIFNGLGPWDFGAASVLLQEQGVKFTTVSGDPVNVFKHSSVLTATKTLHGTIQSRYIELK</sequence>
<dbReference type="Gene3D" id="3.30.540.10">
    <property type="entry name" value="Fructose-1,6-Bisphosphatase, subunit A, domain 1"/>
    <property type="match status" value="1"/>
</dbReference>
<evidence type="ECO:0000256" key="5">
    <source>
        <dbReference type="PIRSR" id="PIRSR600760-2"/>
    </source>
</evidence>
<feature type="binding site" evidence="5">
    <location>
        <position position="68"/>
    </location>
    <ligand>
        <name>Mg(2+)</name>
        <dbReference type="ChEBI" id="CHEBI:18420"/>
        <label>1</label>
        <note>catalytic</note>
    </ligand>
</feature>
<evidence type="ECO:0000256" key="1">
    <source>
        <dbReference type="ARBA" id="ARBA00001946"/>
    </source>
</evidence>
<evidence type="ECO:0000313" key="7">
    <source>
        <dbReference type="Proteomes" id="UP001084197"/>
    </source>
</evidence>
<dbReference type="SUPFAM" id="SSF56655">
    <property type="entry name" value="Carbohydrate phosphatase"/>
    <property type="match status" value="1"/>
</dbReference>
<dbReference type="PRINTS" id="PR00377">
    <property type="entry name" value="IMPHPHTASES"/>
</dbReference>
<dbReference type="PROSITE" id="PS00629">
    <property type="entry name" value="IMP_1"/>
    <property type="match status" value="1"/>
</dbReference>
<keyword evidence="3" id="KW-0378">Hydrolase</keyword>
<dbReference type="GO" id="GO:0046872">
    <property type="term" value="F:metal ion binding"/>
    <property type="evidence" value="ECO:0007669"/>
    <property type="project" value="UniProtKB-KW"/>
</dbReference>
<dbReference type="FunFam" id="3.30.540.10:FF:000003">
    <property type="entry name" value="Inositol-1-monophosphatase"/>
    <property type="match status" value="1"/>
</dbReference>
<proteinExistence type="predicted"/>
<evidence type="ECO:0000256" key="2">
    <source>
        <dbReference type="ARBA" id="ARBA00022723"/>
    </source>
</evidence>